<keyword evidence="1" id="KW-1133">Transmembrane helix</keyword>
<dbReference type="Proteomes" id="UP001349262">
    <property type="component" value="Unassembled WGS sequence"/>
</dbReference>
<accession>A0ABU7TEA6</accession>
<keyword evidence="3" id="KW-1185">Reference proteome</keyword>
<comment type="caution">
    <text evidence="2">The sequence shown here is derived from an EMBL/GenBank/DDBJ whole genome shotgun (WGS) entry which is preliminary data.</text>
</comment>
<organism evidence="2 3">
    <name type="scientific">Methylobacterium radiotolerans</name>
    <dbReference type="NCBI Taxonomy" id="31998"/>
    <lineage>
        <taxon>Bacteria</taxon>
        <taxon>Pseudomonadati</taxon>
        <taxon>Pseudomonadota</taxon>
        <taxon>Alphaproteobacteria</taxon>
        <taxon>Hyphomicrobiales</taxon>
        <taxon>Methylobacteriaceae</taxon>
        <taxon>Methylobacterium</taxon>
    </lineage>
</organism>
<keyword evidence="1" id="KW-0472">Membrane</keyword>
<dbReference type="EMBL" id="MLBY01000005">
    <property type="protein sequence ID" value="MEE7458975.1"/>
    <property type="molecule type" value="Genomic_DNA"/>
</dbReference>
<feature type="transmembrane region" description="Helical" evidence="1">
    <location>
        <begin position="50"/>
        <end position="76"/>
    </location>
</feature>
<sequence length="85" mass="9412">MIYLADEPTALLVLKRGPALWIERPESQDRPFAEQIVLDREEPDLVYGGLYVALMRMAPILAPALAGVALLLMALARRRPSGKRG</sequence>
<proteinExistence type="predicted"/>
<name>A0ABU7TEA6_9HYPH</name>
<reference evidence="2 3" key="1">
    <citation type="journal article" date="2012" name="Genet. Mol. Biol.">
        <title>Analysis of 16S rRNA and mxaF genes revealing insights into Methylobacterium niche-specific plant association.</title>
        <authorList>
            <person name="Dourado M.N."/>
            <person name="Andreote F.D."/>
            <person name="Dini-Andreote F."/>
            <person name="Conti R."/>
            <person name="Araujo J.M."/>
            <person name="Araujo W.L."/>
        </authorList>
    </citation>
    <scope>NUCLEOTIDE SEQUENCE [LARGE SCALE GENOMIC DNA]</scope>
    <source>
        <strain evidence="2 3">SR1.6/4</strain>
    </source>
</reference>
<evidence type="ECO:0000313" key="3">
    <source>
        <dbReference type="Proteomes" id="UP001349262"/>
    </source>
</evidence>
<evidence type="ECO:0000313" key="2">
    <source>
        <dbReference type="EMBL" id="MEE7458975.1"/>
    </source>
</evidence>
<protein>
    <submittedName>
        <fullName evidence="2">Uncharacterized protein</fullName>
    </submittedName>
</protein>
<keyword evidence="1" id="KW-0812">Transmembrane</keyword>
<evidence type="ECO:0000256" key="1">
    <source>
        <dbReference type="SAM" id="Phobius"/>
    </source>
</evidence>
<gene>
    <name evidence="2" type="ORF">MRSR164_19960</name>
</gene>